<sequence>MIPIEENSTHHGKIT</sequence>
<name>A0A0A8Y1S5_ARUDO</name>
<accession>A0A0A8Y1S5</accession>
<protein>
    <submittedName>
        <fullName evidence="1">Uncharacterized protein</fullName>
    </submittedName>
</protein>
<evidence type="ECO:0000313" key="1">
    <source>
        <dbReference type="EMBL" id="JAD20089.1"/>
    </source>
</evidence>
<proteinExistence type="predicted"/>
<reference evidence="1" key="2">
    <citation type="journal article" date="2015" name="Data Brief">
        <title>Shoot transcriptome of the giant reed, Arundo donax.</title>
        <authorList>
            <person name="Barrero R.A."/>
            <person name="Guerrero F.D."/>
            <person name="Moolhuijzen P."/>
            <person name="Goolsby J.A."/>
            <person name="Tidwell J."/>
            <person name="Bellgard S.E."/>
            <person name="Bellgard M.I."/>
        </authorList>
    </citation>
    <scope>NUCLEOTIDE SEQUENCE</scope>
    <source>
        <tissue evidence="1">Shoot tissue taken approximately 20 cm above the soil surface</tissue>
    </source>
</reference>
<organism evidence="1">
    <name type="scientific">Arundo donax</name>
    <name type="common">Giant reed</name>
    <name type="synonym">Donax arundinaceus</name>
    <dbReference type="NCBI Taxonomy" id="35708"/>
    <lineage>
        <taxon>Eukaryota</taxon>
        <taxon>Viridiplantae</taxon>
        <taxon>Streptophyta</taxon>
        <taxon>Embryophyta</taxon>
        <taxon>Tracheophyta</taxon>
        <taxon>Spermatophyta</taxon>
        <taxon>Magnoliopsida</taxon>
        <taxon>Liliopsida</taxon>
        <taxon>Poales</taxon>
        <taxon>Poaceae</taxon>
        <taxon>PACMAD clade</taxon>
        <taxon>Arundinoideae</taxon>
        <taxon>Arundineae</taxon>
        <taxon>Arundo</taxon>
    </lineage>
</organism>
<reference evidence="1" key="1">
    <citation type="submission" date="2014-09" db="EMBL/GenBank/DDBJ databases">
        <authorList>
            <person name="Magalhaes I.L.F."/>
            <person name="Oliveira U."/>
            <person name="Santos F.R."/>
            <person name="Vidigal T.H.D.A."/>
            <person name="Brescovit A.D."/>
            <person name="Santos A.J."/>
        </authorList>
    </citation>
    <scope>NUCLEOTIDE SEQUENCE</scope>
    <source>
        <tissue evidence="1">Shoot tissue taken approximately 20 cm above the soil surface</tissue>
    </source>
</reference>
<dbReference type="EMBL" id="GBRH01277806">
    <property type="protein sequence ID" value="JAD20089.1"/>
    <property type="molecule type" value="Transcribed_RNA"/>
</dbReference>